<evidence type="ECO:0000259" key="2">
    <source>
        <dbReference type="Pfam" id="PF03756"/>
    </source>
</evidence>
<feature type="compositionally biased region" description="Low complexity" evidence="1">
    <location>
        <begin position="12"/>
        <end position="36"/>
    </location>
</feature>
<evidence type="ECO:0000313" key="4">
    <source>
        <dbReference type="Proteomes" id="UP001552527"/>
    </source>
</evidence>
<dbReference type="NCBIfam" id="NF041195">
    <property type="entry name" value="ScbA_BarX_GamBu"/>
    <property type="match status" value="1"/>
</dbReference>
<dbReference type="Proteomes" id="UP001552527">
    <property type="component" value="Unassembled WGS sequence"/>
</dbReference>
<dbReference type="InterPro" id="IPR047757">
    <property type="entry name" value="AfsA-like"/>
</dbReference>
<protein>
    <submittedName>
        <fullName evidence="3">ScbA/BarX family gamma-butyrolactone biosynthesis protein</fullName>
    </submittedName>
</protein>
<comment type="caution">
    <text evidence="3">The sequence shown here is derived from an EMBL/GenBank/DDBJ whole genome shotgun (WGS) entry which is preliminary data.</text>
</comment>
<dbReference type="Pfam" id="PF03756">
    <property type="entry name" value="AfsA"/>
    <property type="match status" value="2"/>
</dbReference>
<evidence type="ECO:0000313" key="3">
    <source>
        <dbReference type="EMBL" id="MEV5246546.1"/>
    </source>
</evidence>
<organism evidence="3 4">
    <name type="scientific">Streptomyces werraensis</name>
    <dbReference type="NCBI Taxonomy" id="68284"/>
    <lineage>
        <taxon>Bacteria</taxon>
        <taxon>Bacillati</taxon>
        <taxon>Actinomycetota</taxon>
        <taxon>Actinomycetes</taxon>
        <taxon>Kitasatosporales</taxon>
        <taxon>Streptomycetaceae</taxon>
        <taxon>Streptomyces</taxon>
    </lineage>
</organism>
<gene>
    <name evidence="3" type="ORF">AB0K95_14930</name>
</gene>
<feature type="region of interest" description="Disordered" evidence="1">
    <location>
        <begin position="1"/>
        <end position="36"/>
    </location>
</feature>
<dbReference type="EMBL" id="JBFATE010000005">
    <property type="protein sequence ID" value="MEV5246546.1"/>
    <property type="molecule type" value="Genomic_DNA"/>
</dbReference>
<sequence length="331" mass="35982">MSASTFRTPHPARTVTGTHTAAAGPAGRPASAGPAYPSLTTTVPKEFVHRASIAEVLLTDWARLDEHRFTVAAQWPRGHSFYTSAHNCHDPLMVAETFRQAGVLLAHTELGVPLGYQLLVRDLGVHIKPEHLGVGATPATVELDMTATHVRQRGGILTSCRYDAVIHRDGHPAGTAHGTVTCMAPATYRRIRTLHGPDTTQPPLTLTAPLAPQLVGRSSPKDVVLSPTTRPGQWRLRVDPTHPILFDHPLDHVPGMLLLEAARQSTTATLGHTTPPHHIDSTFERYVELNTPCHIHTTTHPPTTPHHQTLTITAHQNNHTAFHCTITLPTP</sequence>
<dbReference type="RefSeq" id="WP_364021967.1">
    <property type="nucleotide sequence ID" value="NZ_JBFATD010000023.1"/>
</dbReference>
<keyword evidence="4" id="KW-1185">Reference proteome</keyword>
<feature type="domain" description="A-factor biosynthesis hotdog" evidence="2">
    <location>
        <begin position="47"/>
        <end position="182"/>
    </location>
</feature>
<name>A0ABV3JEH0_9ACTN</name>
<feature type="domain" description="A-factor biosynthesis hotdog" evidence="2">
    <location>
        <begin position="214"/>
        <end position="319"/>
    </location>
</feature>
<accession>A0ABV3JEH0</accession>
<proteinExistence type="predicted"/>
<evidence type="ECO:0000256" key="1">
    <source>
        <dbReference type="SAM" id="MobiDB-lite"/>
    </source>
</evidence>
<reference evidence="3 4" key="1">
    <citation type="submission" date="2024-06" db="EMBL/GenBank/DDBJ databases">
        <title>The Natural Products Discovery Center: Release of the First 8490 Sequenced Strains for Exploring Actinobacteria Biosynthetic Diversity.</title>
        <authorList>
            <person name="Kalkreuter E."/>
            <person name="Kautsar S.A."/>
            <person name="Yang D."/>
            <person name="Bader C.D."/>
            <person name="Teijaro C.N."/>
            <person name="Fluegel L."/>
            <person name="Davis C.M."/>
            <person name="Simpson J.R."/>
            <person name="Lauterbach L."/>
            <person name="Steele A.D."/>
            <person name="Gui C."/>
            <person name="Meng S."/>
            <person name="Li G."/>
            <person name="Viehrig K."/>
            <person name="Ye F."/>
            <person name="Su P."/>
            <person name="Kiefer A.F."/>
            <person name="Nichols A."/>
            <person name="Cepeda A.J."/>
            <person name="Yan W."/>
            <person name="Fan B."/>
            <person name="Jiang Y."/>
            <person name="Adhikari A."/>
            <person name="Zheng C.-J."/>
            <person name="Schuster L."/>
            <person name="Cowan T.M."/>
            <person name="Smanski M.J."/>
            <person name="Chevrette M.G."/>
            <person name="De Carvalho L.P.S."/>
            <person name="Shen B."/>
        </authorList>
    </citation>
    <scope>NUCLEOTIDE SEQUENCE [LARGE SCALE GENOMIC DNA]</scope>
    <source>
        <strain evidence="3 4">NPDC052768</strain>
    </source>
</reference>
<dbReference type="InterPro" id="IPR005509">
    <property type="entry name" value="AfsA_hotdog_dom"/>
</dbReference>